<feature type="non-terminal residue" evidence="1">
    <location>
        <position position="104"/>
    </location>
</feature>
<proteinExistence type="predicted"/>
<organism evidence="1 2">
    <name type="scientific">Didymodactylos carnosus</name>
    <dbReference type="NCBI Taxonomy" id="1234261"/>
    <lineage>
        <taxon>Eukaryota</taxon>
        <taxon>Metazoa</taxon>
        <taxon>Spiralia</taxon>
        <taxon>Gnathifera</taxon>
        <taxon>Rotifera</taxon>
        <taxon>Eurotatoria</taxon>
        <taxon>Bdelloidea</taxon>
        <taxon>Philodinida</taxon>
        <taxon>Philodinidae</taxon>
        <taxon>Didymodactylos</taxon>
    </lineage>
</organism>
<dbReference type="EMBL" id="CAJOBC010133754">
    <property type="protein sequence ID" value="CAF4621585.1"/>
    <property type="molecule type" value="Genomic_DNA"/>
</dbReference>
<accession>A0A8S2ZGG6</accession>
<protein>
    <submittedName>
        <fullName evidence="1">Uncharacterized protein</fullName>
    </submittedName>
</protein>
<reference evidence="1" key="1">
    <citation type="submission" date="2021-02" db="EMBL/GenBank/DDBJ databases">
        <authorList>
            <person name="Nowell W R."/>
        </authorList>
    </citation>
    <scope>NUCLEOTIDE SEQUENCE</scope>
</reference>
<dbReference type="Proteomes" id="UP000681722">
    <property type="component" value="Unassembled WGS sequence"/>
</dbReference>
<evidence type="ECO:0000313" key="1">
    <source>
        <dbReference type="EMBL" id="CAF4621585.1"/>
    </source>
</evidence>
<evidence type="ECO:0000313" key="2">
    <source>
        <dbReference type="Proteomes" id="UP000681722"/>
    </source>
</evidence>
<comment type="caution">
    <text evidence="1">The sequence shown here is derived from an EMBL/GenBank/DDBJ whole genome shotgun (WGS) entry which is preliminary data.</text>
</comment>
<dbReference type="AlphaFoldDB" id="A0A8S2ZGG6"/>
<gene>
    <name evidence="1" type="ORF">SRO942_LOCUS49556</name>
</gene>
<name>A0A8S2ZGG6_9BILA</name>
<sequence length="104" mass="12046">MLERRGKGTIEISQLEPVPFELTLSDAEEIQNSKYCTKLSVTKDKVEIYKIKDGHEILLEESEDASHLLHYHASDKITTSWNEAHKYWFSIDSNNLFVKYGQGE</sequence>